<dbReference type="PANTHER" id="PTHR10783">
    <property type="entry name" value="XENOTROPIC AND POLYTROPIC RETROVIRUS RECEPTOR 1-RELATED"/>
    <property type="match status" value="1"/>
</dbReference>
<keyword evidence="4 5" id="KW-0472">Membrane</keyword>
<evidence type="ECO:0000256" key="1">
    <source>
        <dbReference type="ARBA" id="ARBA00004141"/>
    </source>
</evidence>
<feature type="transmembrane region" description="Helical" evidence="5">
    <location>
        <begin position="153"/>
        <end position="172"/>
    </location>
</feature>
<proteinExistence type="predicted"/>
<dbReference type="Pfam" id="PF03124">
    <property type="entry name" value="EXS"/>
    <property type="match status" value="1"/>
</dbReference>
<evidence type="ECO:0000256" key="4">
    <source>
        <dbReference type="ARBA" id="ARBA00023136"/>
    </source>
</evidence>
<reference evidence="7 8" key="1">
    <citation type="journal article" date="2023" name="Commun. Biol.">
        <title>Genome analysis of Parmales, the sister group of diatoms, reveals the evolutionary specialization of diatoms from phago-mixotrophs to photoautotrophs.</title>
        <authorList>
            <person name="Ban H."/>
            <person name="Sato S."/>
            <person name="Yoshikawa S."/>
            <person name="Yamada K."/>
            <person name="Nakamura Y."/>
            <person name="Ichinomiya M."/>
            <person name="Sato N."/>
            <person name="Blanc-Mathieu R."/>
            <person name="Endo H."/>
            <person name="Kuwata A."/>
            <person name="Ogata H."/>
        </authorList>
    </citation>
    <scope>NUCLEOTIDE SEQUENCE [LARGE SCALE GENOMIC DNA]</scope>
</reference>
<dbReference type="Proteomes" id="UP001165060">
    <property type="component" value="Unassembled WGS sequence"/>
</dbReference>
<comment type="caution">
    <text evidence="7">The sequence shown here is derived from an EMBL/GenBank/DDBJ whole genome shotgun (WGS) entry which is preliminary data.</text>
</comment>
<keyword evidence="8" id="KW-1185">Reference proteome</keyword>
<dbReference type="EMBL" id="BRYB01006582">
    <property type="protein sequence ID" value="GMI52272.1"/>
    <property type="molecule type" value="Genomic_DNA"/>
</dbReference>
<keyword evidence="2 5" id="KW-0812">Transmembrane</keyword>
<feature type="transmembrane region" description="Helical" evidence="5">
    <location>
        <begin position="113"/>
        <end position="133"/>
    </location>
</feature>
<evidence type="ECO:0000256" key="5">
    <source>
        <dbReference type="SAM" id="Phobius"/>
    </source>
</evidence>
<feature type="transmembrane region" description="Helical" evidence="5">
    <location>
        <begin position="338"/>
        <end position="356"/>
    </location>
</feature>
<feature type="non-terminal residue" evidence="7">
    <location>
        <position position="1"/>
    </location>
</feature>
<name>A0ABQ6NBG9_9STRA</name>
<sequence>YLIIILLYYKSCIGSIPSFFPSGWFPFVLVVYTIKCLVTPWRIRRGLWGTIKNVLLSPYEPATFFGTYVADVFTSMVKIWQDLAWTVCYFASGNFLDRQTTFFSEQKEHWQASVAYVNVLIPLICLLPIWFRLMQCLRRYHDTRLRWPNLANAAKYSLAQIVTLFGTFHPLFMFNNAKMRVAGHNEVNDVGGMFQVFWVSIFICSSVYSSCWDVFMDWGLGRVEYKGLGPRLMFPAIWWYYVAIVVDVILRFLWVTSLVPPDSGAQFSLPNYLTSAVMALEILRRTVWGFLRLEQEHRHNTEGYRRVDFVPLHFNTGHEHDRAGADKINKGKGVLGEVLTIGGLVIVVSIGSIIAAQRQGMEESELYTQHLHEEKLHALLADDDDL</sequence>
<dbReference type="InterPro" id="IPR004342">
    <property type="entry name" value="EXS_C"/>
</dbReference>
<feature type="transmembrane region" description="Helical" evidence="5">
    <location>
        <begin position="192"/>
        <end position="215"/>
    </location>
</feature>
<evidence type="ECO:0000313" key="8">
    <source>
        <dbReference type="Proteomes" id="UP001165060"/>
    </source>
</evidence>
<protein>
    <recommendedName>
        <fullName evidence="6">EXS domain-containing protein</fullName>
    </recommendedName>
</protein>
<evidence type="ECO:0000313" key="7">
    <source>
        <dbReference type="EMBL" id="GMI52272.1"/>
    </source>
</evidence>
<dbReference type="PROSITE" id="PS51380">
    <property type="entry name" value="EXS"/>
    <property type="match status" value="1"/>
</dbReference>
<dbReference type="PANTHER" id="PTHR10783:SF103">
    <property type="entry name" value="SOLUTE CARRIER FAMILY 53 MEMBER 1"/>
    <property type="match status" value="1"/>
</dbReference>
<feature type="domain" description="EXS" evidence="6">
    <location>
        <begin position="112"/>
        <end position="324"/>
    </location>
</feature>
<evidence type="ECO:0000256" key="3">
    <source>
        <dbReference type="ARBA" id="ARBA00022989"/>
    </source>
</evidence>
<evidence type="ECO:0000256" key="2">
    <source>
        <dbReference type="ARBA" id="ARBA00022692"/>
    </source>
</evidence>
<keyword evidence="3 5" id="KW-1133">Transmembrane helix</keyword>
<comment type="subcellular location">
    <subcellularLocation>
        <location evidence="1">Membrane</location>
        <topology evidence="1">Multi-pass membrane protein</topology>
    </subcellularLocation>
</comment>
<accession>A0ABQ6NBG9</accession>
<organism evidence="7 8">
    <name type="scientific">Tetraparma gracilis</name>
    <dbReference type="NCBI Taxonomy" id="2962635"/>
    <lineage>
        <taxon>Eukaryota</taxon>
        <taxon>Sar</taxon>
        <taxon>Stramenopiles</taxon>
        <taxon>Ochrophyta</taxon>
        <taxon>Bolidophyceae</taxon>
        <taxon>Parmales</taxon>
        <taxon>Triparmaceae</taxon>
        <taxon>Tetraparma</taxon>
    </lineage>
</organism>
<feature type="transmembrane region" description="Helical" evidence="5">
    <location>
        <begin position="236"/>
        <end position="254"/>
    </location>
</feature>
<evidence type="ECO:0000259" key="6">
    <source>
        <dbReference type="PROSITE" id="PS51380"/>
    </source>
</evidence>
<gene>
    <name evidence="7" type="ORF">TeGR_g4315</name>
</gene>